<keyword evidence="1" id="KW-0732">Signal</keyword>
<dbReference type="SUPFAM" id="SSF51445">
    <property type="entry name" value="(Trans)glycosidases"/>
    <property type="match status" value="1"/>
</dbReference>
<feature type="domain" description="Endo-beta-1,6-galactanase-like" evidence="2">
    <location>
        <begin position="32"/>
        <end position="394"/>
    </location>
</feature>
<dbReference type="RefSeq" id="WP_188086103.1">
    <property type="nucleotide sequence ID" value="NZ_JACVFC010000001.1"/>
</dbReference>
<comment type="caution">
    <text evidence="3">The sequence shown here is derived from an EMBL/GenBank/DDBJ whole genome shotgun (WGS) entry which is preliminary data.</text>
</comment>
<dbReference type="InterPro" id="IPR039743">
    <property type="entry name" value="6GAL/EXGAL"/>
</dbReference>
<dbReference type="Gene3D" id="3.20.20.80">
    <property type="entry name" value="Glycosidases"/>
    <property type="match status" value="1"/>
</dbReference>
<name>A0ABR7THF4_9BACT</name>
<dbReference type="Gene3D" id="2.60.40.1180">
    <property type="entry name" value="Golgi alpha-mannosidase II"/>
    <property type="match status" value="1"/>
</dbReference>
<evidence type="ECO:0000259" key="2">
    <source>
        <dbReference type="Pfam" id="PF14587"/>
    </source>
</evidence>
<dbReference type="InterPro" id="IPR017853">
    <property type="entry name" value="GH"/>
</dbReference>
<dbReference type="EMBL" id="JACVFC010000001">
    <property type="protein sequence ID" value="MBC9928946.1"/>
    <property type="molecule type" value="Genomic_DNA"/>
</dbReference>
<keyword evidence="4" id="KW-1185">Reference proteome</keyword>
<feature type="chain" id="PRO_5045085802" description="Endo-beta-1,6-galactanase-like domain-containing protein" evidence="1">
    <location>
        <begin position="25"/>
        <end position="528"/>
    </location>
</feature>
<protein>
    <recommendedName>
        <fullName evidence="2">Endo-beta-1,6-galactanase-like domain-containing protein</fullName>
    </recommendedName>
</protein>
<dbReference type="Proteomes" id="UP000659124">
    <property type="component" value="Unassembled WGS sequence"/>
</dbReference>
<proteinExistence type="predicted"/>
<dbReference type="PANTHER" id="PTHR42767:SF1">
    <property type="entry name" value="ENDO-BETA-1,6-GALACTANASE-LIKE DOMAIN-CONTAINING PROTEIN"/>
    <property type="match status" value="1"/>
</dbReference>
<feature type="signal peptide" evidence="1">
    <location>
        <begin position="1"/>
        <end position="24"/>
    </location>
</feature>
<dbReference type="InterPro" id="IPR013780">
    <property type="entry name" value="Glyco_hydro_b"/>
</dbReference>
<dbReference type="PANTHER" id="PTHR42767">
    <property type="entry name" value="ENDO-BETA-1,6-GALACTANASE"/>
    <property type="match status" value="1"/>
</dbReference>
<organism evidence="3 4">
    <name type="scientific">Chitinophaga qingshengii</name>
    <dbReference type="NCBI Taxonomy" id="1569794"/>
    <lineage>
        <taxon>Bacteria</taxon>
        <taxon>Pseudomonadati</taxon>
        <taxon>Bacteroidota</taxon>
        <taxon>Chitinophagia</taxon>
        <taxon>Chitinophagales</taxon>
        <taxon>Chitinophagaceae</taxon>
        <taxon>Chitinophaga</taxon>
    </lineage>
</organism>
<dbReference type="InterPro" id="IPR039514">
    <property type="entry name" value="6GAL-like"/>
</dbReference>
<sequence length="528" mass="58415">MKHLSYRQIGWALTLTAISFPARAQQKTAVTTIQVDLDAERQVIHSFGASDCWTTKYVGEWRNEAKKQQVADYLFSMKTDAKGNPKGIGLSLWRFNIGAGSLEQGAESGIPSESRREECFLQADGSYDWSKQAGQQWFLEAARQRGVRQFLGFSISPPVYYTQDHKAYGLANKTLNLQPDKQAAFADFLVKVARHFKAGKTPFDYISPFNEPQWNWGEHPSQEGTGATNAEMAAVIRLLGRKLQEAGTPSKIAFGEAGHWNALYGSNQDGRGDQINAFFNPDSPDYIGNVPTLLKMLSTHSYFTTCPDTTMIHIRQSAVDKRNTVAPGLALWQTEFGVLGDICKQYSGAPKHTDINYGLYVARVIHHDLAVGQVSAWHWWLAVNTYDYSDGLVYINDNNGGFDMEAMKQDGIVTDSKQLWCLGNYARFVRPGMVRVNANADGMTDPVAAAASGLLVSAYKDKAARKLVLVVINTNTAEKQLQLNTPLKGGKLHAYTTSGTKNLQHSIVQAERFTVGPKSVTTLVAQLR</sequence>
<evidence type="ECO:0000256" key="1">
    <source>
        <dbReference type="SAM" id="SignalP"/>
    </source>
</evidence>
<dbReference type="Pfam" id="PF14587">
    <property type="entry name" value="Glyco_hydr_30_2"/>
    <property type="match status" value="1"/>
</dbReference>
<reference evidence="3 4" key="1">
    <citation type="submission" date="2020-09" db="EMBL/GenBank/DDBJ databases">
        <title>Genome sequences of type strains of Chitinophaga qingshengii and Chitinophaga varians.</title>
        <authorList>
            <person name="Kittiwongwattana C."/>
        </authorList>
    </citation>
    <scope>NUCLEOTIDE SEQUENCE [LARGE SCALE GENOMIC DNA]</scope>
    <source>
        <strain evidence="3 4">JCM 30026</strain>
    </source>
</reference>
<evidence type="ECO:0000313" key="3">
    <source>
        <dbReference type="EMBL" id="MBC9928946.1"/>
    </source>
</evidence>
<gene>
    <name evidence="3" type="ORF">ICL07_01085</name>
</gene>
<accession>A0ABR7THF4</accession>
<evidence type="ECO:0000313" key="4">
    <source>
        <dbReference type="Proteomes" id="UP000659124"/>
    </source>
</evidence>